<sequence>MSATTTAVTFANKCVLHIWGHADEGTPSLVSPSSIALIWYLNSLPRELRDDFEIVCSNNTDLSMTKELPVLFINSPNGIVTRQRCGFIDIIRYIDTQQQGHKKTSSSNQQNLLESALLTYTMTELTLLTDYQLYLNGKNYSNFTNKVFSKLLYWPMWYNTPLNNRALTRKRYYVHDSPHKILDTEMEGFENIHIDEKHEHDPSMAHSKTFKLTKYKKMQNKKTLQNLQDDMNYNKRFVEVLNDWFEVAKDVPSIYDGEGSCSSPTYLLLLANLYIQMELPNGSKIKEYLSSVEHWDKISNDLEYLKTSGYGEMIIQKDGSIDRNGGLQLQPAKFNEQGNIITSLYNYITWYL</sequence>
<dbReference type="eggNOG" id="KOG3028">
    <property type="taxonomic scope" value="Eukaryota"/>
</dbReference>
<dbReference type="GeneID" id="13926927"/>
<name>J7SB06_NAUDC</name>
<dbReference type="GO" id="GO:0030150">
    <property type="term" value="P:protein import into mitochondrial matrix"/>
    <property type="evidence" value="ECO:0007669"/>
    <property type="project" value="EnsemblFungi"/>
</dbReference>
<feature type="domain" description="Mitochondrial outer membrane transport complex Sam37/metaxin N-terminal" evidence="1">
    <location>
        <begin position="34"/>
        <end position="165"/>
    </location>
</feature>
<dbReference type="OrthoDB" id="5835136at2759"/>
<dbReference type="GO" id="GO:0015914">
    <property type="term" value="P:phospholipid transport"/>
    <property type="evidence" value="ECO:0007669"/>
    <property type="project" value="EnsemblFungi"/>
</dbReference>
<gene>
    <name evidence="3" type="primary">NDAI0G04630</name>
    <name evidence="3" type="ordered locus">NDAI_0G04630</name>
</gene>
<dbReference type="EMBL" id="HE580273">
    <property type="protein sequence ID" value="CCK73448.1"/>
    <property type="molecule type" value="Genomic_DNA"/>
</dbReference>
<evidence type="ECO:0000313" key="3">
    <source>
        <dbReference type="EMBL" id="CCK73448.1"/>
    </source>
</evidence>
<dbReference type="InterPro" id="IPR031317">
    <property type="entry name" value="Tom37_C"/>
</dbReference>
<evidence type="ECO:0000259" key="1">
    <source>
        <dbReference type="Pfam" id="PF10568"/>
    </source>
</evidence>
<evidence type="ECO:0000313" key="4">
    <source>
        <dbReference type="Proteomes" id="UP000000689"/>
    </source>
</evidence>
<evidence type="ECO:0008006" key="5">
    <source>
        <dbReference type="Google" id="ProtNLM"/>
    </source>
</evidence>
<protein>
    <recommendedName>
        <fullName evidence="5">Mitochondrial outer membrane transport complex Sam37/metaxin N-terminal domain-containing protein</fullName>
    </recommendedName>
</protein>
<dbReference type="GO" id="GO:0001401">
    <property type="term" value="C:SAM complex"/>
    <property type="evidence" value="ECO:0007669"/>
    <property type="project" value="EnsemblFungi"/>
</dbReference>
<dbReference type="STRING" id="1071378.J7SB06"/>
<dbReference type="RefSeq" id="XP_003980124.1">
    <property type="nucleotide sequence ID" value="XM_003980075.1"/>
</dbReference>
<proteinExistence type="predicted"/>
<dbReference type="KEGG" id="ndi:NDAI_0G04630"/>
<dbReference type="HOGENOM" id="CLU_069449_0_0_1"/>
<dbReference type="OMA" id="PMWYNTP"/>
<reference evidence="3 4" key="1">
    <citation type="journal article" date="2011" name="Proc. Natl. Acad. Sci. U.S.A.">
        <title>Evolutionary erosion of yeast sex chromosomes by mating-type switching accidents.</title>
        <authorList>
            <person name="Gordon J.L."/>
            <person name="Armisen D."/>
            <person name="Proux-Wera E."/>
            <person name="Oheigeartaigh S.S."/>
            <person name="Byrne K.P."/>
            <person name="Wolfe K.H."/>
        </authorList>
    </citation>
    <scope>NUCLEOTIDE SEQUENCE [LARGE SCALE GENOMIC DNA]</scope>
    <source>
        <strain evidence="4">ATCC 10597 / BCRC 20456 / CBS 421 / NBRC 0211 / NRRL Y-12639</strain>
    </source>
</reference>
<evidence type="ECO:0000259" key="2">
    <source>
        <dbReference type="Pfam" id="PF11801"/>
    </source>
</evidence>
<keyword evidence="4" id="KW-1185">Reference proteome</keyword>
<organism evidence="3 4">
    <name type="scientific">Naumovozyma dairenensis (strain ATCC 10597 / BCRC 20456 / CBS 421 / NBRC 0211 / NRRL Y-12639)</name>
    <name type="common">Saccharomyces dairenensis</name>
    <dbReference type="NCBI Taxonomy" id="1071378"/>
    <lineage>
        <taxon>Eukaryota</taxon>
        <taxon>Fungi</taxon>
        <taxon>Dikarya</taxon>
        <taxon>Ascomycota</taxon>
        <taxon>Saccharomycotina</taxon>
        <taxon>Saccharomycetes</taxon>
        <taxon>Saccharomycetales</taxon>
        <taxon>Saccharomycetaceae</taxon>
        <taxon>Naumovozyma</taxon>
    </lineage>
</organism>
<feature type="domain" description="Tom37 C-terminal" evidence="2">
    <location>
        <begin position="196"/>
        <end position="351"/>
    </location>
</feature>
<dbReference type="GO" id="GO:0070096">
    <property type="term" value="P:mitochondrial outer membrane translocase complex assembly"/>
    <property type="evidence" value="ECO:0007669"/>
    <property type="project" value="EnsemblFungi"/>
</dbReference>
<dbReference type="Pfam" id="PF10568">
    <property type="entry name" value="Tom37"/>
    <property type="match status" value="1"/>
</dbReference>
<accession>J7SB06</accession>
<dbReference type="Pfam" id="PF11801">
    <property type="entry name" value="Tom37_C"/>
    <property type="match status" value="1"/>
</dbReference>
<dbReference type="AlphaFoldDB" id="J7SB06"/>
<dbReference type="InterPro" id="IPR019564">
    <property type="entry name" value="Sam37/metaxin_N"/>
</dbReference>
<dbReference type="GO" id="GO:0045040">
    <property type="term" value="P:protein insertion into mitochondrial outer membrane"/>
    <property type="evidence" value="ECO:0007669"/>
    <property type="project" value="EnsemblFungi"/>
</dbReference>
<dbReference type="Proteomes" id="UP000000689">
    <property type="component" value="Chromosome 7"/>
</dbReference>